<dbReference type="AlphaFoldDB" id="A0AAV9Z9A8"/>
<keyword evidence="2" id="KW-0732">Signal</keyword>
<accession>A0AAV9Z9A8</accession>
<dbReference type="EMBL" id="JAWWNJ010000151">
    <property type="protein sequence ID" value="KAK6981290.1"/>
    <property type="molecule type" value="Genomic_DNA"/>
</dbReference>
<protein>
    <submittedName>
        <fullName evidence="3">Uncharacterized protein</fullName>
    </submittedName>
</protein>
<evidence type="ECO:0000256" key="1">
    <source>
        <dbReference type="SAM" id="MobiDB-lite"/>
    </source>
</evidence>
<gene>
    <name evidence="4" type="ORF">R3P38DRAFT_2808222</name>
    <name evidence="3" type="ORF">R3P38DRAFT_2811681</name>
</gene>
<evidence type="ECO:0000256" key="2">
    <source>
        <dbReference type="SAM" id="SignalP"/>
    </source>
</evidence>
<dbReference type="Proteomes" id="UP001362999">
    <property type="component" value="Unassembled WGS sequence"/>
</dbReference>
<sequence length="131" mass="14485">MPAPTPLLFVLETRCIALHLCFNVNNNKRPDTHRSWDACTTSTLPKPRLVNTSTSATSTSSSTIPVVEPDEENEDGDHTRLLEDGLGHDDDDEENGEDDPDPNSLPEQGNTKPSRPICPLPEWLEQMHLSA</sequence>
<evidence type="ECO:0000313" key="5">
    <source>
        <dbReference type="Proteomes" id="UP001362999"/>
    </source>
</evidence>
<feature type="region of interest" description="Disordered" evidence="1">
    <location>
        <begin position="29"/>
        <end position="131"/>
    </location>
</feature>
<evidence type="ECO:0000313" key="3">
    <source>
        <dbReference type="EMBL" id="KAK6974665.1"/>
    </source>
</evidence>
<feature type="compositionally biased region" description="Basic and acidic residues" evidence="1">
    <location>
        <begin position="76"/>
        <end position="88"/>
    </location>
</feature>
<dbReference type="EMBL" id="JAWWNJ010000181">
    <property type="protein sequence ID" value="KAK6974665.1"/>
    <property type="molecule type" value="Genomic_DNA"/>
</dbReference>
<proteinExistence type="predicted"/>
<evidence type="ECO:0000313" key="4">
    <source>
        <dbReference type="EMBL" id="KAK6981290.1"/>
    </source>
</evidence>
<reference evidence="3 5" key="1">
    <citation type="journal article" date="2024" name="J Genomics">
        <title>Draft genome sequencing and assembly of Favolaschia claudopus CIRM-BRFM 2984 isolated from oak limbs.</title>
        <authorList>
            <person name="Navarro D."/>
            <person name="Drula E."/>
            <person name="Chaduli D."/>
            <person name="Cazenave R."/>
            <person name="Ahrendt S."/>
            <person name="Wang J."/>
            <person name="Lipzen A."/>
            <person name="Daum C."/>
            <person name="Barry K."/>
            <person name="Grigoriev I.V."/>
            <person name="Favel A."/>
            <person name="Rosso M.N."/>
            <person name="Martin F."/>
        </authorList>
    </citation>
    <scope>NUCLEOTIDE SEQUENCE [LARGE SCALE GENOMIC DNA]</scope>
    <source>
        <strain evidence="3 5">CIRM-BRFM 2984</strain>
    </source>
</reference>
<comment type="caution">
    <text evidence="3">The sequence shown here is derived from an EMBL/GenBank/DDBJ whole genome shotgun (WGS) entry which is preliminary data.</text>
</comment>
<keyword evidence="5" id="KW-1185">Reference proteome</keyword>
<feature type="chain" id="PRO_5044716771" evidence="2">
    <location>
        <begin position="18"/>
        <end position="131"/>
    </location>
</feature>
<organism evidence="3 5">
    <name type="scientific">Favolaschia claudopus</name>
    <dbReference type="NCBI Taxonomy" id="2862362"/>
    <lineage>
        <taxon>Eukaryota</taxon>
        <taxon>Fungi</taxon>
        <taxon>Dikarya</taxon>
        <taxon>Basidiomycota</taxon>
        <taxon>Agaricomycotina</taxon>
        <taxon>Agaricomycetes</taxon>
        <taxon>Agaricomycetidae</taxon>
        <taxon>Agaricales</taxon>
        <taxon>Marasmiineae</taxon>
        <taxon>Mycenaceae</taxon>
        <taxon>Favolaschia</taxon>
    </lineage>
</organism>
<feature type="compositionally biased region" description="Acidic residues" evidence="1">
    <location>
        <begin position="89"/>
        <end position="101"/>
    </location>
</feature>
<feature type="signal peptide" evidence="2">
    <location>
        <begin position="1"/>
        <end position="17"/>
    </location>
</feature>
<name>A0AAV9Z9A8_9AGAR</name>
<feature type="compositionally biased region" description="Low complexity" evidence="1">
    <location>
        <begin position="52"/>
        <end position="63"/>
    </location>
</feature>